<organism evidence="1">
    <name type="scientific">Lentimicrobium saccharophilum</name>
    <dbReference type="NCBI Taxonomy" id="1678841"/>
    <lineage>
        <taxon>Bacteria</taxon>
        <taxon>Pseudomonadati</taxon>
        <taxon>Bacteroidota</taxon>
        <taxon>Bacteroidia</taxon>
        <taxon>Bacteroidales</taxon>
        <taxon>Lentimicrobiaceae</taxon>
        <taxon>Lentimicrobium</taxon>
    </lineage>
</organism>
<protein>
    <recommendedName>
        <fullName evidence="3">Iron-only hydrogenase system regulator</fullName>
    </recommendedName>
</protein>
<dbReference type="RefSeq" id="WP_062044885.1">
    <property type="nucleotide sequence ID" value="NZ_DF968183.1"/>
</dbReference>
<dbReference type="EMBL" id="DF968183">
    <property type="protein sequence ID" value="GAP44930.1"/>
    <property type="molecule type" value="Genomic_DNA"/>
</dbReference>
<dbReference type="Gene3D" id="3.30.70.1150">
    <property type="entry name" value="ACT-like. Chain A, domain 2"/>
    <property type="match status" value="1"/>
</dbReference>
<dbReference type="SUPFAM" id="SSF55021">
    <property type="entry name" value="ACT-like"/>
    <property type="match status" value="1"/>
</dbReference>
<dbReference type="InterPro" id="IPR027271">
    <property type="entry name" value="Acetolactate_synth/TF_NikR_C"/>
</dbReference>
<proteinExistence type="predicted"/>
<evidence type="ECO:0000313" key="2">
    <source>
        <dbReference type="Proteomes" id="UP000053091"/>
    </source>
</evidence>
<dbReference type="OrthoDB" id="1121298at2"/>
<evidence type="ECO:0000313" key="1">
    <source>
        <dbReference type="EMBL" id="GAP44930.1"/>
    </source>
</evidence>
<reference evidence="1" key="1">
    <citation type="journal article" date="2015" name="Genome Announc.">
        <title>Draft Genome Sequence of Bacteroidales Strain TBC1, a Novel Isolate from a Methanogenic Wastewater Treatment System.</title>
        <authorList>
            <person name="Tourlousse D.M."/>
            <person name="Matsuura N."/>
            <person name="Sun L."/>
            <person name="Toyonaga M."/>
            <person name="Kuroda K."/>
            <person name="Ohashi A."/>
            <person name="Cruz R."/>
            <person name="Yamaguchi T."/>
            <person name="Sekiguchi Y."/>
        </authorList>
    </citation>
    <scope>NUCLEOTIDE SEQUENCE [LARGE SCALE GENOMIC DNA]</scope>
    <source>
        <strain evidence="1">TBC1</strain>
    </source>
</reference>
<dbReference type="InterPro" id="IPR045865">
    <property type="entry name" value="ACT-like_dom_sf"/>
</dbReference>
<accession>A0A0S7C2S0</accession>
<gene>
    <name evidence="1" type="ORF">TBC1_12744</name>
</gene>
<dbReference type="AlphaFoldDB" id="A0A0S7C2S0"/>
<dbReference type="STRING" id="1678841.TBC1_12744"/>
<name>A0A0S7C2S0_9BACT</name>
<dbReference type="Proteomes" id="UP000053091">
    <property type="component" value="Unassembled WGS sequence"/>
</dbReference>
<keyword evidence="2" id="KW-1185">Reference proteome</keyword>
<sequence length="85" mass="9753">MKETRIIGLLIRDRIKEAGKLQLTLSKHAHLIKSRLGFHELSENTCSRMGFVILHLSGKPEEWQAFETEISEIGGVEMQKMSFEL</sequence>
<evidence type="ECO:0008006" key="3">
    <source>
        <dbReference type="Google" id="ProtNLM"/>
    </source>
</evidence>